<feature type="binding site" evidence="10">
    <location>
        <begin position="15"/>
        <end position="17"/>
    </location>
    <ligand>
        <name>UDP-N-acetyl-alpha-D-glucosamine</name>
        <dbReference type="ChEBI" id="CHEBI:57705"/>
    </ligand>
</feature>
<feature type="binding site" evidence="10">
    <location>
        <position position="127"/>
    </location>
    <ligand>
        <name>UDP-N-acetyl-alpha-D-glucosamine</name>
        <dbReference type="ChEBI" id="CHEBI:57705"/>
    </ligand>
</feature>
<evidence type="ECO:0000256" key="4">
    <source>
        <dbReference type="ARBA" id="ARBA00022679"/>
    </source>
</evidence>
<evidence type="ECO:0000256" key="1">
    <source>
        <dbReference type="ARBA" id="ARBA00022475"/>
    </source>
</evidence>
<comment type="catalytic activity">
    <reaction evidence="10">
        <text>di-trans,octa-cis-undecaprenyl diphospho-N-acetyl-alpha-D-muramoyl-L-alanyl-D-glutamyl-meso-2,6-diaminopimeloyl-D-alanyl-D-alanine + UDP-N-acetyl-alpha-D-glucosamine = di-trans,octa-cis-undecaprenyl diphospho-[N-acetyl-alpha-D-glucosaminyl-(1-&gt;4)]-N-acetyl-alpha-D-muramoyl-L-alanyl-D-glutamyl-meso-2,6-diaminopimeloyl-D-alanyl-D-alanine + UDP + H(+)</text>
        <dbReference type="Rhea" id="RHEA:31227"/>
        <dbReference type="ChEBI" id="CHEBI:15378"/>
        <dbReference type="ChEBI" id="CHEBI:57705"/>
        <dbReference type="ChEBI" id="CHEBI:58223"/>
        <dbReference type="ChEBI" id="CHEBI:61387"/>
        <dbReference type="ChEBI" id="CHEBI:61388"/>
        <dbReference type="EC" id="2.4.1.227"/>
    </reaction>
</comment>
<evidence type="ECO:0000313" key="13">
    <source>
        <dbReference type="EMBL" id="MET7014413.1"/>
    </source>
</evidence>
<keyword evidence="3 10" id="KW-0328">Glycosyltransferase</keyword>
<keyword evidence="8 10" id="KW-0131">Cell cycle</keyword>
<dbReference type="NCBIfam" id="TIGR01133">
    <property type="entry name" value="murG"/>
    <property type="match status" value="1"/>
</dbReference>
<sequence>MSTSAPKLLVMAGGTGGHIYPGVAVAEALRARGWQIAWMGNADRMEGRIVPQYGYELAWIRFGALRGKGLLQKLLLPLNLLRGFWQALRAIRRVKPDVVLGMGGFVSFPGGMMAVLLGKPLLIHEQNSIAGLANKVLAAVADRVATGFPDVIKGGLWLGNPVRAEIADVEEPAARFAGRSGPLRVLVVGGSLGAQALNGAVPQALALLPALNRPVVTHQSGANQLEDLRKAYVDAGVEGELLPFIDDMAARYAAADVVICRSGALTVAELAAVGVASVLVPFPHAVDDHQTGNARFLSERGAAELIAQPELSPQRLADWLGRATRERLLAMSQAARSAARAQAAEDVANLCDGLRRGQK</sequence>
<accession>A0ABV2TMM0</accession>
<keyword evidence="9 10" id="KW-0961">Cell wall biogenesis/degradation</keyword>
<dbReference type="SUPFAM" id="SSF53756">
    <property type="entry name" value="UDP-Glycosyltransferase/glycogen phosphorylase"/>
    <property type="match status" value="1"/>
</dbReference>
<dbReference type="Proteomes" id="UP001549691">
    <property type="component" value="Unassembled WGS sequence"/>
</dbReference>
<gene>
    <name evidence="10 13" type="primary">murG</name>
    <name evidence="13" type="ORF">ABXR19_09445</name>
</gene>
<dbReference type="HAMAP" id="MF_00033">
    <property type="entry name" value="MurG"/>
    <property type="match status" value="1"/>
</dbReference>
<keyword evidence="4 10" id="KW-0808">Transferase</keyword>
<dbReference type="InterPro" id="IPR007235">
    <property type="entry name" value="Glyco_trans_28_C"/>
</dbReference>
<feature type="binding site" evidence="10">
    <location>
        <position position="163"/>
    </location>
    <ligand>
        <name>UDP-N-acetyl-alpha-D-glucosamine</name>
        <dbReference type="ChEBI" id="CHEBI:57705"/>
    </ligand>
</feature>
<keyword evidence="6 10" id="KW-0573">Peptidoglycan synthesis</keyword>
<evidence type="ECO:0000259" key="11">
    <source>
        <dbReference type="Pfam" id="PF03033"/>
    </source>
</evidence>
<dbReference type="CDD" id="cd03785">
    <property type="entry name" value="GT28_MurG"/>
    <property type="match status" value="1"/>
</dbReference>
<keyword evidence="5 10" id="KW-0133">Cell shape</keyword>
<proteinExistence type="inferred from homology"/>
<evidence type="ECO:0000259" key="12">
    <source>
        <dbReference type="Pfam" id="PF04101"/>
    </source>
</evidence>
<evidence type="ECO:0000256" key="9">
    <source>
        <dbReference type="ARBA" id="ARBA00023316"/>
    </source>
</evidence>
<feature type="binding site" evidence="10">
    <location>
        <position position="245"/>
    </location>
    <ligand>
        <name>UDP-N-acetyl-alpha-D-glucosamine</name>
        <dbReference type="ChEBI" id="CHEBI:57705"/>
    </ligand>
</feature>
<feature type="domain" description="Glycosyl transferase family 28 C-terminal" evidence="12">
    <location>
        <begin position="185"/>
        <end position="345"/>
    </location>
</feature>
<name>A0ABV2TMM0_9RHOO</name>
<dbReference type="Gene3D" id="3.40.50.2000">
    <property type="entry name" value="Glycogen Phosphorylase B"/>
    <property type="match status" value="2"/>
</dbReference>
<keyword evidence="1 10" id="KW-1003">Cell membrane</keyword>
<dbReference type="PANTHER" id="PTHR21015">
    <property type="entry name" value="UDP-N-ACETYLGLUCOSAMINE--N-ACETYLMURAMYL-(PENTAPEPTIDE) PYROPHOSPHORYL-UNDECAPRENOL N-ACETYLGLUCOSAMINE TRANSFERASE 1"/>
    <property type="match status" value="1"/>
</dbReference>
<keyword evidence="2 10" id="KW-0132">Cell division</keyword>
<organism evidence="13 14">
    <name type="scientific">Uliginosibacterium flavum</name>
    <dbReference type="NCBI Taxonomy" id="1396831"/>
    <lineage>
        <taxon>Bacteria</taxon>
        <taxon>Pseudomonadati</taxon>
        <taxon>Pseudomonadota</taxon>
        <taxon>Betaproteobacteria</taxon>
        <taxon>Rhodocyclales</taxon>
        <taxon>Zoogloeaceae</taxon>
        <taxon>Uliginosibacterium</taxon>
    </lineage>
</organism>
<evidence type="ECO:0000256" key="6">
    <source>
        <dbReference type="ARBA" id="ARBA00022984"/>
    </source>
</evidence>
<dbReference type="PANTHER" id="PTHR21015:SF22">
    <property type="entry name" value="GLYCOSYLTRANSFERASE"/>
    <property type="match status" value="1"/>
</dbReference>
<comment type="caution">
    <text evidence="13">The sequence shown here is derived from an EMBL/GenBank/DDBJ whole genome shotgun (WGS) entry which is preliminary data.</text>
</comment>
<keyword evidence="7 10" id="KW-0472">Membrane</keyword>
<comment type="subcellular location">
    <subcellularLocation>
        <location evidence="10">Cell membrane</location>
        <topology evidence="10">Peripheral membrane protein</topology>
        <orientation evidence="10">Cytoplasmic side</orientation>
    </subcellularLocation>
</comment>
<evidence type="ECO:0000256" key="7">
    <source>
        <dbReference type="ARBA" id="ARBA00023136"/>
    </source>
</evidence>
<dbReference type="Pfam" id="PF04101">
    <property type="entry name" value="Glyco_tran_28_C"/>
    <property type="match status" value="1"/>
</dbReference>
<evidence type="ECO:0000256" key="3">
    <source>
        <dbReference type="ARBA" id="ARBA00022676"/>
    </source>
</evidence>
<dbReference type="RefSeq" id="WP_354600875.1">
    <property type="nucleotide sequence ID" value="NZ_JBEWZI010000008.1"/>
</dbReference>
<dbReference type="Pfam" id="PF03033">
    <property type="entry name" value="Glyco_transf_28"/>
    <property type="match status" value="1"/>
</dbReference>
<evidence type="ECO:0000313" key="14">
    <source>
        <dbReference type="Proteomes" id="UP001549691"/>
    </source>
</evidence>
<dbReference type="EC" id="2.4.1.227" evidence="10"/>
<feature type="domain" description="Glycosyltransferase family 28 N-terminal" evidence="11">
    <location>
        <begin position="9"/>
        <end position="145"/>
    </location>
</feature>
<evidence type="ECO:0000256" key="5">
    <source>
        <dbReference type="ARBA" id="ARBA00022960"/>
    </source>
</evidence>
<comment type="function">
    <text evidence="10">Cell wall formation. Catalyzes the transfer of a GlcNAc subunit on undecaprenyl-pyrophosphoryl-MurNAc-pentapeptide (lipid intermediate I) to form undecaprenyl-pyrophosphoryl-MurNAc-(pentapeptide)GlcNAc (lipid intermediate II).</text>
</comment>
<comment type="similarity">
    <text evidence="10">Belongs to the glycosyltransferase 28 family. MurG subfamily.</text>
</comment>
<feature type="binding site" evidence="10">
    <location>
        <position position="191"/>
    </location>
    <ligand>
        <name>UDP-N-acetyl-alpha-D-glucosamine</name>
        <dbReference type="ChEBI" id="CHEBI:57705"/>
    </ligand>
</feature>
<dbReference type="GO" id="GO:0016757">
    <property type="term" value="F:glycosyltransferase activity"/>
    <property type="evidence" value="ECO:0007669"/>
    <property type="project" value="UniProtKB-KW"/>
</dbReference>
<dbReference type="EMBL" id="JBEWZI010000008">
    <property type="protein sequence ID" value="MET7014413.1"/>
    <property type="molecule type" value="Genomic_DNA"/>
</dbReference>
<dbReference type="InterPro" id="IPR004276">
    <property type="entry name" value="GlycoTrans_28_N"/>
</dbReference>
<reference evidence="13 14" key="1">
    <citation type="submission" date="2024-07" db="EMBL/GenBank/DDBJ databases">
        <title>Uliginosibacterium flavum JJ3220;KACC:17644.</title>
        <authorList>
            <person name="Kim M.K."/>
        </authorList>
    </citation>
    <scope>NUCLEOTIDE SEQUENCE [LARGE SCALE GENOMIC DNA]</scope>
    <source>
        <strain evidence="13 14">KACC:17644</strain>
    </source>
</reference>
<comment type="pathway">
    <text evidence="10">Cell wall biogenesis; peptidoglycan biosynthesis.</text>
</comment>
<feature type="binding site" evidence="10">
    <location>
        <position position="290"/>
    </location>
    <ligand>
        <name>UDP-N-acetyl-alpha-D-glucosamine</name>
        <dbReference type="ChEBI" id="CHEBI:57705"/>
    </ligand>
</feature>
<keyword evidence="14" id="KW-1185">Reference proteome</keyword>
<dbReference type="InterPro" id="IPR006009">
    <property type="entry name" value="GlcNAc_MurG"/>
</dbReference>
<evidence type="ECO:0000256" key="10">
    <source>
        <dbReference type="HAMAP-Rule" id="MF_00033"/>
    </source>
</evidence>
<feature type="binding site" evidence="10">
    <location>
        <begin position="264"/>
        <end position="269"/>
    </location>
    <ligand>
        <name>UDP-N-acetyl-alpha-D-glucosamine</name>
        <dbReference type="ChEBI" id="CHEBI:57705"/>
    </ligand>
</feature>
<evidence type="ECO:0000256" key="2">
    <source>
        <dbReference type="ARBA" id="ARBA00022618"/>
    </source>
</evidence>
<protein>
    <recommendedName>
        <fullName evidence="10">UDP-N-acetylglucosamine--N-acetylmuramyl-(pentapeptide) pyrophosphoryl-undecaprenol N-acetylglucosamine transferase</fullName>
        <ecNumber evidence="10">2.4.1.227</ecNumber>
    </recommendedName>
    <alternativeName>
        <fullName evidence="10">Undecaprenyl-PP-MurNAc-pentapeptide-UDPGlcNAc GlcNAc transferase</fullName>
    </alternativeName>
</protein>
<evidence type="ECO:0000256" key="8">
    <source>
        <dbReference type="ARBA" id="ARBA00023306"/>
    </source>
</evidence>